<proteinExistence type="predicted"/>
<gene>
    <name evidence="1" type="ORF">OUZ56_017036</name>
</gene>
<sequence length="118" mass="13299">YQHAIEKKLCTTGAYDENSAVELSLILYNVLSDMLGRLCATFLPALNDVLADVDSWGTVILTLLDQSVALDTIDHLVLLDRLESRFGMDGIAHRWFQSVLPRPIERSKNRSIKIIDQN</sequence>
<feature type="non-terminal residue" evidence="1">
    <location>
        <position position="1"/>
    </location>
</feature>
<protein>
    <submittedName>
        <fullName evidence="1">Uncharacterized protein</fullName>
    </submittedName>
</protein>
<evidence type="ECO:0000313" key="2">
    <source>
        <dbReference type="Proteomes" id="UP001234178"/>
    </source>
</evidence>
<name>A0ABR0AS49_9CRUS</name>
<accession>A0ABR0AS49</accession>
<dbReference type="EMBL" id="JAOYFB010000038">
    <property type="protein sequence ID" value="KAK4027895.1"/>
    <property type="molecule type" value="Genomic_DNA"/>
</dbReference>
<dbReference type="Proteomes" id="UP001234178">
    <property type="component" value="Unassembled WGS sequence"/>
</dbReference>
<keyword evidence="2" id="KW-1185">Reference proteome</keyword>
<reference evidence="1 2" key="1">
    <citation type="journal article" date="2023" name="Nucleic Acids Res.">
        <title>The hologenome of Daphnia magna reveals possible DNA methylation and microbiome-mediated evolution of the host genome.</title>
        <authorList>
            <person name="Chaturvedi A."/>
            <person name="Li X."/>
            <person name="Dhandapani V."/>
            <person name="Marshall H."/>
            <person name="Kissane S."/>
            <person name="Cuenca-Cambronero M."/>
            <person name="Asole G."/>
            <person name="Calvet F."/>
            <person name="Ruiz-Romero M."/>
            <person name="Marangio P."/>
            <person name="Guigo R."/>
            <person name="Rago D."/>
            <person name="Mirbahai L."/>
            <person name="Eastwood N."/>
            <person name="Colbourne J.K."/>
            <person name="Zhou J."/>
            <person name="Mallon E."/>
            <person name="Orsini L."/>
        </authorList>
    </citation>
    <scope>NUCLEOTIDE SEQUENCE [LARGE SCALE GENOMIC DNA]</scope>
    <source>
        <strain evidence="1">LRV0_1</strain>
    </source>
</reference>
<evidence type="ECO:0000313" key="1">
    <source>
        <dbReference type="EMBL" id="KAK4027895.1"/>
    </source>
</evidence>
<comment type="caution">
    <text evidence="1">The sequence shown here is derived from an EMBL/GenBank/DDBJ whole genome shotgun (WGS) entry which is preliminary data.</text>
</comment>
<organism evidence="1 2">
    <name type="scientific">Daphnia magna</name>
    <dbReference type="NCBI Taxonomy" id="35525"/>
    <lineage>
        <taxon>Eukaryota</taxon>
        <taxon>Metazoa</taxon>
        <taxon>Ecdysozoa</taxon>
        <taxon>Arthropoda</taxon>
        <taxon>Crustacea</taxon>
        <taxon>Branchiopoda</taxon>
        <taxon>Diplostraca</taxon>
        <taxon>Cladocera</taxon>
        <taxon>Anomopoda</taxon>
        <taxon>Daphniidae</taxon>
        <taxon>Daphnia</taxon>
    </lineage>
</organism>